<reference evidence="13 15" key="1">
    <citation type="submission" date="2014-07" db="EMBL/GenBank/DDBJ databases">
        <title>Genome of Flavobacterium hydatis DSM 2063.</title>
        <authorList>
            <person name="Pipes S.E."/>
            <person name="Stropko S.J."/>
            <person name="Newman J.D."/>
        </authorList>
    </citation>
    <scope>NUCLEOTIDE SEQUENCE [LARGE SCALE GENOMIC DNA]</scope>
    <source>
        <strain evidence="13 15">DSM 2063</strain>
    </source>
</reference>
<evidence type="ECO:0000256" key="5">
    <source>
        <dbReference type="ARBA" id="ARBA00022714"/>
    </source>
</evidence>
<keyword evidence="4 13" id="KW-0808">Transferase</keyword>
<comment type="catalytic activity">
    <reaction evidence="10">
        <text>(sulfur carrier)-H + L-cysteine = (sulfur carrier)-SH + L-alanine</text>
        <dbReference type="Rhea" id="RHEA:43892"/>
        <dbReference type="Rhea" id="RHEA-COMP:14737"/>
        <dbReference type="Rhea" id="RHEA-COMP:14739"/>
        <dbReference type="ChEBI" id="CHEBI:29917"/>
        <dbReference type="ChEBI" id="CHEBI:35235"/>
        <dbReference type="ChEBI" id="CHEBI:57972"/>
        <dbReference type="ChEBI" id="CHEBI:64428"/>
        <dbReference type="EC" id="2.8.1.7"/>
    </reaction>
</comment>
<dbReference type="Gene3D" id="3.90.1150.10">
    <property type="entry name" value="Aspartate Aminotransferase, domain 1"/>
    <property type="match status" value="1"/>
</dbReference>
<evidence type="ECO:0000256" key="4">
    <source>
        <dbReference type="ARBA" id="ARBA00022679"/>
    </source>
</evidence>
<keyword evidence="8" id="KW-0408">Iron</keyword>
<dbReference type="NCBIfam" id="NF002806">
    <property type="entry name" value="PRK02948.1"/>
    <property type="match status" value="1"/>
</dbReference>
<evidence type="ECO:0000313" key="13">
    <source>
        <dbReference type="EMBL" id="KFF07741.1"/>
    </source>
</evidence>
<sequence>METIKSQLIYMDYNATTPCDRDVVDEMFPYFTEMYGNAASVHYDLGWYSKTAVDNARKQIAKLINADPLEIIFTSGATEGNNLAIRGVYEACKAKGNHFITCKTEHKATLDTLEYLQSTGAKVTFLDVDHNGMIDLDELENKITEETILVSLMYANNETGVIHPIAEIGELCRKNKILFMCDATQAVGKVPINVKNGPIDILTFSSHKMYGPKGVGAVYIKDGSKTGIMPQITGGGHENGMRSGTLNVPAIVGFGKAAENAMKELELNTDLKIVALRNRLEDFLIGLEEVKLNGENVNRLPHVTNISFFNTDGKRLLKSLNKFLAVSSGSACSSASLDTSHVLKAMGIDNETAQSTIRFSIGKYTTKDDIDFAINKVEEILNSLRPVKLN</sequence>
<keyword evidence="9" id="KW-0411">Iron-sulfur</keyword>
<dbReference type="PANTHER" id="PTHR11601:SF34">
    <property type="entry name" value="CYSTEINE DESULFURASE"/>
    <property type="match status" value="1"/>
</dbReference>
<comment type="cofactor">
    <cofactor evidence="1 11">
        <name>pyridoxal 5'-phosphate</name>
        <dbReference type="ChEBI" id="CHEBI:597326"/>
    </cofactor>
</comment>
<evidence type="ECO:0000256" key="10">
    <source>
        <dbReference type="ARBA" id="ARBA00050776"/>
    </source>
</evidence>
<dbReference type="Gene3D" id="3.40.640.10">
    <property type="entry name" value="Type I PLP-dependent aspartate aminotransferase-like (Major domain)"/>
    <property type="match status" value="1"/>
</dbReference>
<dbReference type="PIRSF" id="PIRSF005572">
    <property type="entry name" value="NifS"/>
    <property type="match status" value="1"/>
</dbReference>
<feature type="domain" description="Aminotransferase class V" evidence="12">
    <location>
        <begin position="9"/>
        <end position="371"/>
    </location>
</feature>
<proteinExistence type="inferred from homology"/>
<dbReference type="InterPro" id="IPR015424">
    <property type="entry name" value="PyrdxlP-dep_Trfase"/>
</dbReference>
<dbReference type="InterPro" id="IPR015421">
    <property type="entry name" value="PyrdxlP-dep_Trfase_major"/>
</dbReference>
<dbReference type="AlphaFoldDB" id="A0A085ZTH7"/>
<dbReference type="OrthoDB" id="9808002at2"/>
<evidence type="ECO:0000313" key="16">
    <source>
        <dbReference type="Proteomes" id="UP000198424"/>
    </source>
</evidence>
<evidence type="ECO:0000256" key="9">
    <source>
        <dbReference type="ARBA" id="ARBA00023014"/>
    </source>
</evidence>
<evidence type="ECO:0000256" key="2">
    <source>
        <dbReference type="ARBA" id="ARBA00006490"/>
    </source>
</evidence>
<evidence type="ECO:0000256" key="7">
    <source>
        <dbReference type="ARBA" id="ARBA00022898"/>
    </source>
</evidence>
<dbReference type="PROSITE" id="PS00595">
    <property type="entry name" value="AA_TRANSFER_CLASS_5"/>
    <property type="match status" value="1"/>
</dbReference>
<evidence type="ECO:0000256" key="6">
    <source>
        <dbReference type="ARBA" id="ARBA00022723"/>
    </source>
</evidence>
<organism evidence="13 15">
    <name type="scientific">Flavobacterium hydatis</name>
    <name type="common">Cytophaga aquatilis</name>
    <dbReference type="NCBI Taxonomy" id="991"/>
    <lineage>
        <taxon>Bacteria</taxon>
        <taxon>Pseudomonadati</taxon>
        <taxon>Bacteroidota</taxon>
        <taxon>Flavobacteriia</taxon>
        <taxon>Flavobacteriales</taxon>
        <taxon>Flavobacteriaceae</taxon>
        <taxon>Flavobacterium</taxon>
    </lineage>
</organism>
<dbReference type="GO" id="GO:0031071">
    <property type="term" value="F:cysteine desulfurase activity"/>
    <property type="evidence" value="ECO:0007669"/>
    <property type="project" value="UniProtKB-EC"/>
</dbReference>
<evidence type="ECO:0000256" key="11">
    <source>
        <dbReference type="RuleBase" id="RU004504"/>
    </source>
</evidence>
<gene>
    <name evidence="14" type="ORF">B0A62_15985</name>
    <name evidence="13" type="ORF">IW20_24300</name>
</gene>
<dbReference type="EMBL" id="MUGY01000023">
    <property type="protein sequence ID" value="OXA92374.1"/>
    <property type="molecule type" value="Genomic_DNA"/>
</dbReference>
<dbReference type="EMBL" id="JPRM01000055">
    <property type="protein sequence ID" value="KFF07741.1"/>
    <property type="molecule type" value="Genomic_DNA"/>
</dbReference>
<dbReference type="EC" id="2.8.1.7" evidence="3"/>
<protein>
    <recommendedName>
        <fullName evidence="3">cysteine desulfurase</fullName>
        <ecNumber evidence="3">2.8.1.7</ecNumber>
    </recommendedName>
</protein>
<dbReference type="eggNOG" id="COG1104">
    <property type="taxonomic scope" value="Bacteria"/>
</dbReference>
<name>A0A085ZTH7_FLAHY</name>
<dbReference type="InterPro" id="IPR016454">
    <property type="entry name" value="Cysteine_dSase"/>
</dbReference>
<keyword evidence="6" id="KW-0479">Metal-binding</keyword>
<accession>A0A085ZTH7</accession>
<dbReference type="Pfam" id="PF00266">
    <property type="entry name" value="Aminotran_5"/>
    <property type="match status" value="1"/>
</dbReference>
<keyword evidence="16" id="KW-1185">Reference proteome</keyword>
<evidence type="ECO:0000256" key="1">
    <source>
        <dbReference type="ARBA" id="ARBA00001933"/>
    </source>
</evidence>
<reference evidence="14 16" key="2">
    <citation type="submission" date="2016-11" db="EMBL/GenBank/DDBJ databases">
        <title>Whole genomes of Flavobacteriaceae.</title>
        <authorList>
            <person name="Stine C."/>
            <person name="Li C."/>
            <person name="Tadesse D."/>
        </authorList>
    </citation>
    <scope>NUCLEOTIDE SEQUENCE [LARGE SCALE GENOMIC DNA]</scope>
    <source>
        <strain evidence="14 16">ATCC 29551</strain>
    </source>
</reference>
<dbReference type="FunFam" id="3.40.640.10:FF:000003">
    <property type="entry name" value="Cysteine desulfurase IscS"/>
    <property type="match status" value="1"/>
</dbReference>
<dbReference type="PROSITE" id="PS00018">
    <property type="entry name" value="EF_HAND_1"/>
    <property type="match status" value="1"/>
</dbReference>
<evidence type="ECO:0000256" key="8">
    <source>
        <dbReference type="ARBA" id="ARBA00023004"/>
    </source>
</evidence>
<keyword evidence="7" id="KW-0663">Pyridoxal phosphate</keyword>
<dbReference type="SUPFAM" id="SSF53383">
    <property type="entry name" value="PLP-dependent transferases"/>
    <property type="match status" value="1"/>
</dbReference>
<dbReference type="PANTHER" id="PTHR11601">
    <property type="entry name" value="CYSTEINE DESULFURYLASE FAMILY MEMBER"/>
    <property type="match status" value="1"/>
</dbReference>
<comment type="caution">
    <text evidence="13">The sequence shown here is derived from an EMBL/GenBank/DDBJ whole genome shotgun (WGS) entry which is preliminary data.</text>
</comment>
<dbReference type="RefSeq" id="WP_035628449.1">
    <property type="nucleotide sequence ID" value="NZ_JBEWQG010000014.1"/>
</dbReference>
<dbReference type="InterPro" id="IPR018247">
    <property type="entry name" value="EF_Hand_1_Ca_BS"/>
</dbReference>
<evidence type="ECO:0000259" key="12">
    <source>
        <dbReference type="Pfam" id="PF00266"/>
    </source>
</evidence>
<evidence type="ECO:0000313" key="14">
    <source>
        <dbReference type="EMBL" id="OXA92374.1"/>
    </source>
</evidence>
<dbReference type="STRING" id="991.IW20_24300"/>
<dbReference type="GO" id="GO:0046872">
    <property type="term" value="F:metal ion binding"/>
    <property type="evidence" value="ECO:0007669"/>
    <property type="project" value="UniProtKB-KW"/>
</dbReference>
<comment type="similarity">
    <text evidence="2">Belongs to the class-V pyridoxal-phosphate-dependent aminotransferase family. NifS/IscS subfamily.</text>
</comment>
<dbReference type="Proteomes" id="UP000028712">
    <property type="component" value="Unassembled WGS sequence"/>
</dbReference>
<dbReference type="InterPro" id="IPR000192">
    <property type="entry name" value="Aminotrans_V_dom"/>
</dbReference>
<dbReference type="InterPro" id="IPR020578">
    <property type="entry name" value="Aminotrans_V_PyrdxlP_BS"/>
</dbReference>
<evidence type="ECO:0000313" key="15">
    <source>
        <dbReference type="Proteomes" id="UP000028712"/>
    </source>
</evidence>
<dbReference type="InterPro" id="IPR015422">
    <property type="entry name" value="PyrdxlP-dep_Trfase_small"/>
</dbReference>
<evidence type="ECO:0000256" key="3">
    <source>
        <dbReference type="ARBA" id="ARBA00012239"/>
    </source>
</evidence>
<dbReference type="Proteomes" id="UP000198424">
    <property type="component" value="Unassembled WGS sequence"/>
</dbReference>
<keyword evidence="5" id="KW-0001">2Fe-2S</keyword>
<dbReference type="GO" id="GO:0051537">
    <property type="term" value="F:2 iron, 2 sulfur cluster binding"/>
    <property type="evidence" value="ECO:0007669"/>
    <property type="project" value="UniProtKB-KW"/>
</dbReference>